<sequence length="635" mass="72097">MARLLFIQHITRIKADGAEETLEFEPGVNLLVGPTNSGKTVWLSMLDYLLGDRSGVEEAFGVEDVNGMLLTDSYVALRAVVRIGDEEFLLERHWKEPGLKTKTIVDGAALGPEEFSHFMMEKLGIPLHRFVKGNPYADSKLVEISFRMMLRHMYLQERFWNDIAERQPPVEQHAVLAQMLSLTDAIFSPITEQIMERRKALLALQAEKKQFESVLDRIVRGFNHEGGSDIVYSNDITAQARIQELQAKNATLLKLRNDVISGGVSTALQRTDIGNSVEVNLSQLKASLVADQERTAEDRERHTTRLQKFEGILANVDLELDRLNRLQTAGSVFADLKVTHCPACDQPVIDDESDPDNCFLCHRPLPIEEVSNRLDYELKQLGDERRELLEIIAKMATELTAIRNTEARLVEQAARVDRDLTPLREQVTALVDPRLSRIDAERGRIAEQIENYRRIARSLEVRNQLVRDIEVVTKQIQVLEKNEAQQAPVDFQQPADDLTAGMMHYINEIAKNKPDRWPLQGRIDLTINERGFNFNIGRTKWSSIGATLRAYFLLAYHYGLLRLSLNEQYKYPGFLIIDFPAALADGASLDEAENYLVQPFIDLCNGTEAELQVIIAGRSFENIQGATVYKFNKQR</sequence>
<protein>
    <recommendedName>
        <fullName evidence="3">Rad50/SbcC-type AAA domain-containing protein</fullName>
    </recommendedName>
</protein>
<dbReference type="AlphaFoldDB" id="A0A8T9T3J1"/>
<keyword evidence="1" id="KW-0614">Plasmid</keyword>
<organism evidence="1 2">
    <name type="scientific">Hymenobacter aerilatus</name>
    <dbReference type="NCBI Taxonomy" id="2932251"/>
    <lineage>
        <taxon>Bacteria</taxon>
        <taxon>Pseudomonadati</taxon>
        <taxon>Bacteroidota</taxon>
        <taxon>Cytophagia</taxon>
        <taxon>Cytophagales</taxon>
        <taxon>Hymenobacteraceae</taxon>
        <taxon>Hymenobacter</taxon>
    </lineage>
</organism>
<gene>
    <name evidence="1" type="ORF">MUN82_22005</name>
</gene>
<dbReference type="EMBL" id="CP095054">
    <property type="protein sequence ID" value="UOR07714.1"/>
    <property type="molecule type" value="Genomic_DNA"/>
</dbReference>
<proteinExistence type="predicted"/>
<evidence type="ECO:0000313" key="2">
    <source>
        <dbReference type="Proteomes" id="UP000829925"/>
    </source>
</evidence>
<name>A0A8T9T3J1_9BACT</name>
<evidence type="ECO:0008006" key="3">
    <source>
        <dbReference type="Google" id="ProtNLM"/>
    </source>
</evidence>
<dbReference type="InterPro" id="IPR027417">
    <property type="entry name" value="P-loop_NTPase"/>
</dbReference>
<dbReference type="Gene3D" id="3.40.50.300">
    <property type="entry name" value="P-loop containing nucleotide triphosphate hydrolases"/>
    <property type="match status" value="1"/>
</dbReference>
<keyword evidence="2" id="KW-1185">Reference proteome</keyword>
<dbReference type="SUPFAM" id="SSF52540">
    <property type="entry name" value="P-loop containing nucleoside triphosphate hydrolases"/>
    <property type="match status" value="1"/>
</dbReference>
<reference evidence="1 2" key="1">
    <citation type="submission" date="2022-04" db="EMBL/GenBank/DDBJ databases">
        <title>Hymenobacter sp. isolated from the air.</title>
        <authorList>
            <person name="Won M."/>
            <person name="Lee C.-M."/>
            <person name="Woen H.-Y."/>
            <person name="Kwon S.-W."/>
        </authorList>
    </citation>
    <scope>NUCLEOTIDE SEQUENCE [LARGE SCALE GENOMIC DNA]</scope>
    <source>
        <strain evidence="2">5413 J-13</strain>
        <plasmid evidence="1 2">unnamed1</plasmid>
    </source>
</reference>
<dbReference type="Proteomes" id="UP000829925">
    <property type="component" value="Plasmid unnamed1"/>
</dbReference>
<geneLocation type="plasmid" evidence="1 2">
    <name>unnamed1</name>
</geneLocation>
<dbReference type="KEGG" id="haei:MUN82_22005"/>
<dbReference type="RefSeq" id="WP_196294811.1">
    <property type="nucleotide sequence ID" value="NZ_CP095054.1"/>
</dbReference>
<evidence type="ECO:0000313" key="1">
    <source>
        <dbReference type="EMBL" id="UOR07714.1"/>
    </source>
</evidence>
<accession>A0A8T9T3J1</accession>